<proteinExistence type="predicted"/>
<organism evidence="2 3">
    <name type="scientific">Geomicrobium sediminis</name>
    <dbReference type="NCBI Taxonomy" id="1347788"/>
    <lineage>
        <taxon>Bacteria</taxon>
        <taxon>Bacillati</taxon>
        <taxon>Bacillota</taxon>
        <taxon>Bacilli</taxon>
        <taxon>Bacillales</taxon>
        <taxon>Geomicrobium</taxon>
    </lineage>
</organism>
<keyword evidence="3" id="KW-1185">Reference proteome</keyword>
<dbReference type="Gene3D" id="3.40.250.10">
    <property type="entry name" value="Rhodanese-like domain"/>
    <property type="match status" value="1"/>
</dbReference>
<dbReference type="SMART" id="SM00450">
    <property type="entry name" value="RHOD"/>
    <property type="match status" value="1"/>
</dbReference>
<dbReference type="InterPro" id="IPR050229">
    <property type="entry name" value="GlpE_sulfurtransferase"/>
</dbReference>
<dbReference type="RefSeq" id="WP_204699019.1">
    <property type="nucleotide sequence ID" value="NZ_JAFBEC010000010.1"/>
</dbReference>
<dbReference type="InterPro" id="IPR036868">
    <property type="entry name" value="TusA-like_sf"/>
</dbReference>
<dbReference type="InterPro" id="IPR036873">
    <property type="entry name" value="Rhodanese-like_dom_sf"/>
</dbReference>
<feature type="domain" description="Rhodanese" evidence="1">
    <location>
        <begin position="100"/>
        <end position="188"/>
    </location>
</feature>
<dbReference type="Pfam" id="PF00581">
    <property type="entry name" value="Rhodanese"/>
    <property type="match status" value="1"/>
</dbReference>
<dbReference type="Proteomes" id="UP000741863">
    <property type="component" value="Unassembled WGS sequence"/>
</dbReference>
<dbReference type="InterPro" id="IPR001763">
    <property type="entry name" value="Rhodanese-like_dom"/>
</dbReference>
<dbReference type="EMBL" id="JAFBEC010000010">
    <property type="protein sequence ID" value="MBM7634276.1"/>
    <property type="molecule type" value="Genomic_DNA"/>
</dbReference>
<comment type="caution">
    <text evidence="2">The sequence shown here is derived from an EMBL/GenBank/DDBJ whole genome shotgun (WGS) entry which is preliminary data.</text>
</comment>
<gene>
    <name evidence="2" type="ORF">JOD17_003378</name>
</gene>
<dbReference type="CDD" id="cd00158">
    <property type="entry name" value="RHOD"/>
    <property type="match status" value="1"/>
</dbReference>
<reference evidence="2 3" key="1">
    <citation type="submission" date="2021-01" db="EMBL/GenBank/DDBJ databases">
        <title>Genomic Encyclopedia of Type Strains, Phase IV (KMG-IV): sequencing the most valuable type-strain genomes for metagenomic binning, comparative biology and taxonomic classification.</title>
        <authorList>
            <person name="Goeker M."/>
        </authorList>
    </citation>
    <scope>NUCLEOTIDE SEQUENCE [LARGE SCALE GENOMIC DNA]</scope>
    <source>
        <strain evidence="2 3">DSM 25540</strain>
    </source>
</reference>
<dbReference type="Gene3D" id="3.30.110.40">
    <property type="entry name" value="TusA-like domain"/>
    <property type="match status" value="1"/>
</dbReference>
<dbReference type="PROSITE" id="PS01148">
    <property type="entry name" value="UPF0033"/>
    <property type="match status" value="1"/>
</dbReference>
<dbReference type="PROSITE" id="PS50206">
    <property type="entry name" value="RHODANESE_3"/>
    <property type="match status" value="1"/>
</dbReference>
<accession>A0ABS2PGR4</accession>
<protein>
    <submittedName>
        <fullName evidence="2">Rhodanese-related sulfurtransferase/TusA-related sulfurtransferase</fullName>
    </submittedName>
</protein>
<dbReference type="SUPFAM" id="SSF64307">
    <property type="entry name" value="SirA-like"/>
    <property type="match status" value="1"/>
</dbReference>
<dbReference type="InterPro" id="IPR001455">
    <property type="entry name" value="TusA-like"/>
</dbReference>
<dbReference type="PANTHER" id="PTHR43031:SF1">
    <property type="entry name" value="PYRIDINE NUCLEOTIDE-DISULPHIDE OXIDOREDUCTASE"/>
    <property type="match status" value="1"/>
</dbReference>
<evidence type="ECO:0000259" key="1">
    <source>
        <dbReference type="PROSITE" id="PS50206"/>
    </source>
</evidence>
<evidence type="ECO:0000313" key="3">
    <source>
        <dbReference type="Proteomes" id="UP000741863"/>
    </source>
</evidence>
<dbReference type="Pfam" id="PF01206">
    <property type="entry name" value="TusA"/>
    <property type="match status" value="1"/>
</dbReference>
<sequence length="191" mass="21908">MLEVNTDVVIDAIGLTCPMPIVRTKKEMKDMKHGEVAEIQATDPGSIADLQAWAKSNGHEYIGFMEEGEVMKHYIRKANEEIEESNHPHVIENEELEQKRHEPITILDVREPAEYAFRHIPEAKLMPLGEIDSRVDELDTQKPIYVICRTGSRSDLAAQKLTEHGLKHVWNVRPGMREWKYQTNGVKKGEK</sequence>
<dbReference type="SUPFAM" id="SSF52821">
    <property type="entry name" value="Rhodanese/Cell cycle control phosphatase"/>
    <property type="match status" value="1"/>
</dbReference>
<dbReference type="PANTHER" id="PTHR43031">
    <property type="entry name" value="FAD-DEPENDENT OXIDOREDUCTASE"/>
    <property type="match status" value="1"/>
</dbReference>
<evidence type="ECO:0000313" key="2">
    <source>
        <dbReference type="EMBL" id="MBM7634276.1"/>
    </source>
</evidence>
<name>A0ABS2PGR4_9BACL</name>
<dbReference type="CDD" id="cd00291">
    <property type="entry name" value="SirA_YedF_YeeD"/>
    <property type="match status" value="1"/>
</dbReference>